<protein>
    <submittedName>
        <fullName evidence="1">Uncharacterized protein</fullName>
    </submittedName>
</protein>
<evidence type="ECO:0000313" key="1">
    <source>
        <dbReference type="EMBL" id="AIE84613.1"/>
    </source>
</evidence>
<sequence>MGPEDGVDAPLIDPFSDQALSYDPTRRIVWSVGPHGKAERKDRLTFSIETGDTLK</sequence>
<dbReference type="KEGG" id="fgi:OP10G_1245"/>
<organism evidence="1 2">
    <name type="scientific">Fimbriimonas ginsengisoli Gsoil 348</name>
    <dbReference type="NCBI Taxonomy" id="661478"/>
    <lineage>
        <taxon>Bacteria</taxon>
        <taxon>Bacillati</taxon>
        <taxon>Armatimonadota</taxon>
        <taxon>Fimbriimonadia</taxon>
        <taxon>Fimbriimonadales</taxon>
        <taxon>Fimbriimonadaceae</taxon>
        <taxon>Fimbriimonas</taxon>
    </lineage>
</organism>
<gene>
    <name evidence="1" type="ORF">OP10G_1245</name>
</gene>
<dbReference type="Proteomes" id="UP000027982">
    <property type="component" value="Chromosome"/>
</dbReference>
<dbReference type="STRING" id="661478.OP10G_1245"/>
<keyword evidence="2" id="KW-1185">Reference proteome</keyword>
<name>A0A068NM39_FIMGI</name>
<reference evidence="1 2" key="1">
    <citation type="journal article" date="2014" name="PLoS ONE">
        <title>The first complete genome sequence of the class fimbriimonadia in the phylum armatimonadetes.</title>
        <authorList>
            <person name="Hu Z.Y."/>
            <person name="Wang Y.Z."/>
            <person name="Im W.T."/>
            <person name="Wang S.Y."/>
            <person name="Zhao G.P."/>
            <person name="Zheng H.J."/>
            <person name="Quan Z.X."/>
        </authorList>
    </citation>
    <scope>NUCLEOTIDE SEQUENCE [LARGE SCALE GENOMIC DNA]</scope>
    <source>
        <strain evidence="1">Gsoil 348</strain>
    </source>
</reference>
<proteinExistence type="predicted"/>
<dbReference type="AlphaFoldDB" id="A0A068NM39"/>
<evidence type="ECO:0000313" key="2">
    <source>
        <dbReference type="Proteomes" id="UP000027982"/>
    </source>
</evidence>
<dbReference type="HOGENOM" id="CLU_3025604_0_0_0"/>
<accession>A0A068NM39</accession>
<dbReference type="EMBL" id="CP007139">
    <property type="protein sequence ID" value="AIE84613.1"/>
    <property type="molecule type" value="Genomic_DNA"/>
</dbReference>